<dbReference type="Proteomes" id="UP000218702">
    <property type="component" value="Chromosome"/>
</dbReference>
<keyword evidence="2" id="KW-1185">Reference proteome</keyword>
<sequence>MRSTKKTVSLFQSHVFKHEFFLFPVPSERLFQEIPSIFFELIGNSPQLAELYQFSSVEVNSLENRWSFLP</sequence>
<protein>
    <submittedName>
        <fullName evidence="1">Uncharacterized protein</fullName>
    </submittedName>
</protein>
<proteinExistence type="predicted"/>
<dbReference type="AlphaFoldDB" id="A0A1Z4V085"/>
<name>A0A1Z4V085_9CYAN</name>
<gene>
    <name evidence="1" type="ORF">NIES806_11180</name>
</gene>
<dbReference type="Pfam" id="PF11103">
    <property type="entry name" value="DUF2887"/>
    <property type="match status" value="1"/>
</dbReference>
<evidence type="ECO:0000313" key="1">
    <source>
        <dbReference type="EMBL" id="BAZ84918.1"/>
    </source>
</evidence>
<dbReference type="InterPro" id="IPR022573">
    <property type="entry name" value="DUF2887"/>
</dbReference>
<dbReference type="KEGG" id="dcm:NIES806_11180"/>
<reference evidence="1 2" key="1">
    <citation type="submission" date="2017-06" db="EMBL/GenBank/DDBJ databases">
        <title>Genome sequencing of cyanobaciteial culture collection at National Institute for Environmental Studies (NIES).</title>
        <authorList>
            <person name="Hirose Y."/>
            <person name="Shimura Y."/>
            <person name="Fujisawa T."/>
            <person name="Nakamura Y."/>
            <person name="Kawachi M."/>
        </authorList>
    </citation>
    <scope>NUCLEOTIDE SEQUENCE [LARGE SCALE GENOMIC DNA]</scope>
    <source>
        <strain evidence="1 2">NIES-806</strain>
    </source>
</reference>
<organism evidence="1 2">
    <name type="scientific">Dolichospermum compactum NIES-806</name>
    <dbReference type="NCBI Taxonomy" id="1973481"/>
    <lineage>
        <taxon>Bacteria</taxon>
        <taxon>Bacillati</taxon>
        <taxon>Cyanobacteriota</taxon>
        <taxon>Cyanophyceae</taxon>
        <taxon>Nostocales</taxon>
        <taxon>Aphanizomenonaceae</taxon>
        <taxon>Dolichospermum</taxon>
        <taxon>Dolichospermum compactum</taxon>
    </lineage>
</organism>
<evidence type="ECO:0000313" key="2">
    <source>
        <dbReference type="Proteomes" id="UP000218702"/>
    </source>
</evidence>
<accession>A0A1Z4V085</accession>
<dbReference type="EMBL" id="AP018316">
    <property type="protein sequence ID" value="BAZ84918.1"/>
    <property type="molecule type" value="Genomic_DNA"/>
</dbReference>